<proteinExistence type="evidence at protein level"/>
<reference evidence="2 3" key="2">
    <citation type="journal article" date="2022" name="J. Am. Chem. Soc.">
        <title>Molecular Basis for Enzymatic Aziridine Formation via Sulfate Elimination.</title>
        <authorList>
            <person name="Kurosawa S."/>
            <person name="Hasebe F."/>
            <person name="Okamura H."/>
            <person name="Yoshida A."/>
            <person name="Matsuda K."/>
            <person name="Sone Y."/>
            <person name="Tomita T."/>
            <person name="Shinada T."/>
            <person name="Takikawa H."/>
            <person name="Kuzuyama T."/>
            <person name="Kosono S."/>
            <person name="Nishiyama M."/>
        </authorList>
    </citation>
    <scope>X-RAY CRYSTALLOGRAPHY (1.75 ANGSTROMS) OF 2-221</scope>
</reference>
<dbReference type="PDB" id="7WUW">
    <property type="method" value="X-ray"/>
    <property type="resolution" value="1.75 A"/>
    <property type="chains" value="A/B=2-221"/>
</dbReference>
<dbReference type="PDB" id="7WUX">
    <property type="method" value="X-ray"/>
    <property type="resolution" value="1.80 A"/>
    <property type="chains" value="A/B=2-221"/>
</dbReference>
<protein>
    <submittedName>
        <fullName evidence="1">Azi28</fullName>
    </submittedName>
</protein>
<organism evidence="1">
    <name type="scientific">Streptomyces sahachiroi</name>
    <dbReference type="NCBI Taxonomy" id="285525"/>
    <lineage>
        <taxon>Bacteria</taxon>
        <taxon>Bacillati</taxon>
        <taxon>Actinomycetota</taxon>
        <taxon>Actinomycetes</taxon>
        <taxon>Kitasatosporales</taxon>
        <taxon>Streptomycetaceae</taxon>
        <taxon>Streptomyces</taxon>
    </lineage>
</organism>
<gene>
    <name evidence="1" type="primary">azi28</name>
</gene>
<dbReference type="SMR" id="B4XYC0"/>
<reference evidence="1" key="1">
    <citation type="journal article" date="2008" name="Chem. Biol.">
        <title>Characterization of the azinomycin B biosynthetic gene cluster revealing a different iterative type I polyketide synthase for naphthoate biosynthesis.</title>
        <authorList>
            <person name="Zhao Q."/>
            <person name="He Q."/>
            <person name="Ding W."/>
            <person name="Tang M."/>
            <person name="Kang Q."/>
            <person name="Yu Y."/>
            <person name="Deng W."/>
            <person name="Zhang Q."/>
            <person name="Fang J."/>
            <person name="Tang G."/>
            <person name="Liu W."/>
        </authorList>
    </citation>
    <scope>NUCLEOTIDE SEQUENCE</scope>
    <source>
        <strain evidence="1">NRRL 2485</strain>
    </source>
</reference>
<dbReference type="AlphaFoldDB" id="B4XYC0"/>
<dbReference type="PDB" id="8GS1">
    <property type="method" value="X-ray"/>
    <property type="resolution" value="2.70 A"/>
    <property type="chains" value="A/C=1-221"/>
</dbReference>
<sequence length="221" mass="24058">MTHVAETSAPTRSEPDTRVLTLPGTASAPEFRLIDIDGLLNNRATTDVRDLGSGRLNAWGNSFPAAELPAPGSLITVAGIPFTWANAHARGDNIRCEGQVVDIPPGQYDWIYLLAASERRSEDTIWAHYDDGHADPLRVGISDFLDGTPAFGELSAFRTSRMHYPHHVQEGLPTTMWLTRVGMPRHGVARSLRLPRSVAMHVFALTLRTAAAVRLAEGATT</sequence>
<evidence type="ECO:0000313" key="1">
    <source>
        <dbReference type="EMBL" id="ABY83166.1"/>
    </source>
</evidence>
<keyword evidence="2 3" id="KW-0002">3D-structure</keyword>
<evidence type="ECO:0007829" key="4">
    <source>
        <dbReference type="PDB" id="8GS1"/>
    </source>
</evidence>
<name>B4XYC0_STREG</name>
<reference evidence="4" key="3">
    <citation type="journal article" date="2023" name="J. Am. Chem. Soc.">
        <title>Oxidase Heterotetramer Completes 1-Azabicyclo[3.1.0]hexane Formation with the Association of a Nonribosomal Peptide Synthetase.</title>
        <authorList>
            <person name="Cheng Y."/>
            <person name="Yi X."/>
            <person name="Zhang Y."/>
            <person name="He Q."/>
            <person name="Chen D."/>
            <person name="Cao W."/>
            <person name="Fang P."/>
            <person name="Liu W."/>
        </authorList>
    </citation>
    <scope>X-RAY CRYSTALLOGRAPHY (2.70 ANGSTROMS)</scope>
</reference>
<evidence type="ECO:0007829" key="2">
    <source>
        <dbReference type="PDB" id="7WUW"/>
    </source>
</evidence>
<evidence type="ECO:0007829" key="3">
    <source>
        <dbReference type="PDB" id="7WUX"/>
    </source>
</evidence>
<dbReference type="EMBL" id="EU240558">
    <property type="protein sequence ID" value="ABY83166.1"/>
    <property type="molecule type" value="Genomic_DNA"/>
</dbReference>
<accession>B4XYC0</accession>